<feature type="transmembrane region" description="Helical" evidence="2">
    <location>
        <begin position="442"/>
        <end position="460"/>
    </location>
</feature>
<reference evidence="3 4" key="1">
    <citation type="submission" date="2007-02" db="EMBL/GenBank/DDBJ databases">
        <title>Complete sequence of chromosome of Shewanella baltica OS155.</title>
        <authorList>
            <consortium name="US DOE Joint Genome Institute"/>
            <person name="Copeland A."/>
            <person name="Lucas S."/>
            <person name="Lapidus A."/>
            <person name="Barry K."/>
            <person name="Detter J.C."/>
            <person name="Glavina del Rio T."/>
            <person name="Hammon N."/>
            <person name="Israni S."/>
            <person name="Dalin E."/>
            <person name="Tice H."/>
            <person name="Pitluck S."/>
            <person name="Sims D.R."/>
            <person name="Brettin T."/>
            <person name="Bruce D."/>
            <person name="Han C."/>
            <person name="Tapia R."/>
            <person name="Brainard J."/>
            <person name="Schmutz J."/>
            <person name="Larimer F."/>
            <person name="Land M."/>
            <person name="Hauser L."/>
            <person name="Kyrpides N."/>
            <person name="Mikhailova N."/>
            <person name="Brettar I."/>
            <person name="Klappenbach J."/>
            <person name="Konstantinidis K."/>
            <person name="Rodrigues J."/>
            <person name="Tiedje J."/>
            <person name="Richardson P."/>
        </authorList>
    </citation>
    <scope>NUCLEOTIDE SEQUENCE [LARGE SCALE GENOMIC DNA]</scope>
    <source>
        <strain evidence="4">OS155 / ATCC BAA-1091</strain>
    </source>
</reference>
<dbReference type="EMBL" id="CP000563">
    <property type="protein sequence ID" value="ABN60754.1"/>
    <property type="molecule type" value="Genomic_DNA"/>
</dbReference>
<evidence type="ECO:0000256" key="2">
    <source>
        <dbReference type="SAM" id="Phobius"/>
    </source>
</evidence>
<dbReference type="AlphaFoldDB" id="A3D1Z1"/>
<feature type="transmembrane region" description="Helical" evidence="2">
    <location>
        <begin position="209"/>
        <end position="234"/>
    </location>
</feature>
<feature type="compositionally biased region" description="Low complexity" evidence="1">
    <location>
        <begin position="538"/>
        <end position="548"/>
    </location>
</feature>
<dbReference type="Proteomes" id="UP000001557">
    <property type="component" value="Chromosome"/>
</dbReference>
<dbReference type="PANTHER" id="PTHR34219:SF4">
    <property type="entry name" value="PEPSY DOMAIN-CONTAINING PROTEIN"/>
    <property type="match status" value="1"/>
</dbReference>
<keyword evidence="2" id="KW-1133">Transmembrane helix</keyword>
<dbReference type="KEGG" id="sbl:Sbal_1236"/>
<keyword evidence="2" id="KW-0472">Membrane</keyword>
<accession>A3D1Z1</accession>
<feature type="transmembrane region" description="Helical" evidence="2">
    <location>
        <begin position="405"/>
        <end position="427"/>
    </location>
</feature>
<dbReference type="STRING" id="325240.Sbal_1236"/>
<feature type="transmembrane region" description="Helical" evidence="2">
    <location>
        <begin position="467"/>
        <end position="488"/>
    </location>
</feature>
<feature type="region of interest" description="Disordered" evidence="1">
    <location>
        <begin position="532"/>
        <end position="575"/>
    </location>
</feature>
<name>A3D1Z1_SHEB5</name>
<feature type="transmembrane region" description="Helical" evidence="2">
    <location>
        <begin position="21"/>
        <end position="46"/>
    </location>
</feature>
<keyword evidence="4" id="KW-1185">Reference proteome</keyword>
<dbReference type="PANTHER" id="PTHR34219">
    <property type="entry name" value="IRON-REGULATED INNER MEMBRANE PROTEIN-RELATED"/>
    <property type="match status" value="1"/>
</dbReference>
<feature type="compositionally biased region" description="Polar residues" evidence="1">
    <location>
        <begin position="557"/>
        <end position="569"/>
    </location>
</feature>
<organism evidence="3 4">
    <name type="scientific">Shewanella baltica (strain OS155 / ATCC BAA-1091)</name>
    <dbReference type="NCBI Taxonomy" id="325240"/>
    <lineage>
        <taxon>Bacteria</taxon>
        <taxon>Pseudomonadati</taxon>
        <taxon>Pseudomonadota</taxon>
        <taxon>Gammaproteobacteria</taxon>
        <taxon>Alteromonadales</taxon>
        <taxon>Shewanellaceae</taxon>
        <taxon>Shewanella</taxon>
    </lineage>
</organism>
<proteinExistence type="predicted"/>
<dbReference type="HOGENOM" id="CLU_025664_2_0_6"/>
<feature type="transmembrane region" description="Helical" evidence="2">
    <location>
        <begin position="362"/>
        <end position="384"/>
    </location>
</feature>
<protein>
    <submittedName>
        <fullName evidence="3">PepSY-associated TM helix domain protein</fullName>
    </submittedName>
</protein>
<feature type="transmembrane region" description="Helical" evidence="2">
    <location>
        <begin position="164"/>
        <end position="188"/>
    </location>
</feature>
<dbReference type="InterPro" id="IPR005625">
    <property type="entry name" value="PepSY-ass_TM"/>
</dbReference>
<evidence type="ECO:0000313" key="4">
    <source>
        <dbReference type="Proteomes" id="UP000001557"/>
    </source>
</evidence>
<evidence type="ECO:0000256" key="1">
    <source>
        <dbReference type="SAM" id="MobiDB-lite"/>
    </source>
</evidence>
<evidence type="ECO:0000313" key="3">
    <source>
        <dbReference type="EMBL" id="ABN60754.1"/>
    </source>
</evidence>
<feature type="transmembrane region" description="Helical" evidence="2">
    <location>
        <begin position="500"/>
        <end position="521"/>
    </location>
</feature>
<gene>
    <name evidence="3" type="ordered locus">Sbal_1236</name>
</gene>
<dbReference type="Pfam" id="PF03929">
    <property type="entry name" value="PepSY_TM"/>
    <property type="match status" value="1"/>
</dbReference>
<sequence precursor="true">MVCFRCVDSKMKETFFRTLSWLHTWAGLLVCWVLLLIFFAGSLSYFRHEISLWNEPELHLGVYQNYQADTLANQLDKGQDYIAAHSPESAQRWMIGFPTERKPFQSVSWQLPPEKGQRRGKTEEHVALADGSGMISEVRASRGGDFFYRLHFDLHYMSAITARYIVGVCTMFMLIALISGIVIHKRIFKDMFSFRRDKGARSWLDAHNVSSVIALPYHLMITYTGLITLMLIYIPWTVDTAYSGDNQAFLKELNPARQTEKATGISAPQVLLSKLLPQVQAAWGDAPIKQVIVSYPNDQNSQVTFYQNTGKDVTDEANILIFNGVNGELKYASPHEASGASATYDTMMSLHTARFAAPLLRILFFFCGLLGCAMVATGTLMWAIRLRQKQQKAIDKGEKPSLGLRLVEGLNFMFILGLPLGAVSFFYANRLLSTSFAGRSEWEVHSFFIALAAMGVWAFLGRSRRQWQAALILTGSLCCALPVLNAFTSPSNLIDNIQSHQWPLVGFDVLAILLGGAMLFASKRLTLIAKAPAKRPARPASNAPNAKANKARRSEPKTSLANELTSPSSLEEAKS</sequence>
<keyword evidence="2" id="KW-0812">Transmembrane</keyword>